<dbReference type="AlphaFoldDB" id="A0A2T2XGA2"/>
<organism evidence="2 3">
    <name type="scientific">Sulfobacillus benefaciens</name>
    <dbReference type="NCBI Taxonomy" id="453960"/>
    <lineage>
        <taxon>Bacteria</taxon>
        <taxon>Bacillati</taxon>
        <taxon>Bacillota</taxon>
        <taxon>Clostridia</taxon>
        <taxon>Eubacteriales</taxon>
        <taxon>Clostridiales Family XVII. Incertae Sedis</taxon>
        <taxon>Sulfobacillus</taxon>
    </lineage>
</organism>
<keyword evidence="1" id="KW-0472">Membrane</keyword>
<proteinExistence type="predicted"/>
<keyword evidence="1" id="KW-1133">Transmembrane helix</keyword>
<dbReference type="Proteomes" id="UP000242972">
    <property type="component" value="Unassembled WGS sequence"/>
</dbReference>
<accession>A0A2T2XGA2</accession>
<comment type="caution">
    <text evidence="2">The sequence shown here is derived from an EMBL/GenBank/DDBJ whole genome shotgun (WGS) entry which is preliminary data.</text>
</comment>
<gene>
    <name evidence="2" type="ORF">C7B46_09660</name>
</gene>
<evidence type="ECO:0000256" key="1">
    <source>
        <dbReference type="SAM" id="Phobius"/>
    </source>
</evidence>
<feature type="transmembrane region" description="Helical" evidence="1">
    <location>
        <begin position="9"/>
        <end position="31"/>
    </location>
</feature>
<name>A0A2T2XGA2_9FIRM</name>
<protein>
    <submittedName>
        <fullName evidence="2">Uncharacterized protein</fullName>
    </submittedName>
</protein>
<keyword evidence="1" id="KW-0812">Transmembrane</keyword>
<sequence length="64" mass="7209">MCSSWSRGLLVAGIMASFAVHWMVIVPLWVITAQVLTRTTHRSWWPSTLACGLSSSRREDPVHE</sequence>
<evidence type="ECO:0000313" key="2">
    <source>
        <dbReference type="EMBL" id="PSR33535.1"/>
    </source>
</evidence>
<evidence type="ECO:0000313" key="3">
    <source>
        <dbReference type="Proteomes" id="UP000242972"/>
    </source>
</evidence>
<dbReference type="EMBL" id="PXYW01000019">
    <property type="protein sequence ID" value="PSR33535.1"/>
    <property type="molecule type" value="Genomic_DNA"/>
</dbReference>
<reference evidence="2 3" key="1">
    <citation type="journal article" date="2014" name="BMC Genomics">
        <title>Comparison of environmental and isolate Sulfobacillus genomes reveals diverse carbon, sulfur, nitrogen, and hydrogen metabolisms.</title>
        <authorList>
            <person name="Justice N.B."/>
            <person name="Norman A."/>
            <person name="Brown C.T."/>
            <person name="Singh A."/>
            <person name="Thomas B.C."/>
            <person name="Banfield J.F."/>
        </authorList>
    </citation>
    <scope>NUCLEOTIDE SEQUENCE [LARGE SCALE GENOMIC DNA]</scope>
    <source>
        <strain evidence="2">AMDSBA4</strain>
    </source>
</reference>